<feature type="region of interest" description="Disordered" evidence="14">
    <location>
        <begin position="170"/>
        <end position="278"/>
    </location>
</feature>
<dbReference type="FunFam" id="1.10.510.10:FF:000989">
    <property type="entry name" value="Wee1-like protein kinase"/>
    <property type="match status" value="1"/>
</dbReference>
<evidence type="ECO:0000256" key="2">
    <source>
        <dbReference type="ARBA" id="ARBA00011903"/>
    </source>
</evidence>
<evidence type="ECO:0000256" key="4">
    <source>
        <dbReference type="ARBA" id="ARBA00022723"/>
    </source>
</evidence>
<feature type="compositionally biased region" description="Low complexity" evidence="14">
    <location>
        <begin position="201"/>
        <end position="214"/>
    </location>
</feature>
<evidence type="ECO:0000313" key="16">
    <source>
        <dbReference type="EMBL" id="AEA50894.1"/>
    </source>
</evidence>
<evidence type="ECO:0000259" key="15">
    <source>
        <dbReference type="PROSITE" id="PS50011"/>
    </source>
</evidence>
<feature type="compositionally biased region" description="Basic residues" evidence="14">
    <location>
        <begin position="357"/>
        <end position="366"/>
    </location>
</feature>
<dbReference type="GO" id="GO:0005634">
    <property type="term" value="C:nucleus"/>
    <property type="evidence" value="ECO:0007669"/>
    <property type="project" value="UniProtKB-SubCell"/>
</dbReference>
<dbReference type="SMART" id="SM00220">
    <property type="entry name" value="S_TKc"/>
    <property type="match status" value="1"/>
</dbReference>
<feature type="compositionally biased region" description="Low complexity" evidence="14">
    <location>
        <begin position="76"/>
        <end position="89"/>
    </location>
</feature>
<dbReference type="SUPFAM" id="SSF56112">
    <property type="entry name" value="Protein kinase-like (PK-like)"/>
    <property type="match status" value="1"/>
</dbReference>
<feature type="binding site" evidence="12">
    <location>
        <position position="427"/>
    </location>
    <ligand>
        <name>ATP</name>
        <dbReference type="ChEBI" id="CHEBI:30616"/>
    </ligand>
</feature>
<evidence type="ECO:0000256" key="3">
    <source>
        <dbReference type="ARBA" id="ARBA00022679"/>
    </source>
</evidence>
<dbReference type="InterPro" id="IPR050339">
    <property type="entry name" value="CC_SR_Kinase"/>
</dbReference>
<feature type="domain" description="Protein kinase" evidence="15">
    <location>
        <begin position="398"/>
        <end position="679"/>
    </location>
</feature>
<evidence type="ECO:0000256" key="10">
    <source>
        <dbReference type="ARBA" id="ARBA00023242"/>
    </source>
</evidence>
<keyword evidence="9" id="KW-0829">Tyrosine-protein kinase</keyword>
<keyword evidence="8" id="KW-0460">Magnesium</keyword>
<dbReference type="PROSITE" id="PS00107">
    <property type="entry name" value="PROTEIN_KINASE_ATP"/>
    <property type="match status" value="1"/>
</dbReference>
<evidence type="ECO:0000256" key="1">
    <source>
        <dbReference type="ARBA" id="ARBA00004123"/>
    </source>
</evidence>
<dbReference type="PROSITE" id="PS50011">
    <property type="entry name" value="PROTEIN_KINASE_DOM"/>
    <property type="match status" value="1"/>
</dbReference>
<reference evidence="16" key="1">
    <citation type="submission" date="2011-02" db="EMBL/GenBank/DDBJ databases">
        <title>Wee1 sequence of Halocynthia roretzi.</title>
        <authorList>
            <person name="Lee W.Y."/>
            <person name="Ham H.S."/>
            <person name="Kim G.J."/>
        </authorList>
    </citation>
    <scope>NUCLEOTIDE SEQUENCE</scope>
</reference>
<keyword evidence="13" id="KW-0175">Coiled coil</keyword>
<evidence type="ECO:0000256" key="5">
    <source>
        <dbReference type="ARBA" id="ARBA00022741"/>
    </source>
</evidence>
<dbReference type="InterPro" id="IPR017441">
    <property type="entry name" value="Protein_kinase_ATP_BS"/>
</dbReference>
<dbReference type="Pfam" id="PF00069">
    <property type="entry name" value="Pkinase"/>
    <property type="match status" value="1"/>
</dbReference>
<dbReference type="AlphaFoldDB" id="F2YRP0"/>
<dbReference type="GO" id="GO:0046872">
    <property type="term" value="F:metal ion binding"/>
    <property type="evidence" value="ECO:0007669"/>
    <property type="project" value="UniProtKB-KW"/>
</dbReference>
<evidence type="ECO:0000256" key="11">
    <source>
        <dbReference type="ARBA" id="ARBA00037982"/>
    </source>
</evidence>
<dbReference type="PANTHER" id="PTHR11042">
    <property type="entry name" value="EUKARYOTIC TRANSLATION INITIATION FACTOR 2-ALPHA KINASE EIF2-ALPHA KINASE -RELATED"/>
    <property type="match status" value="1"/>
</dbReference>
<feature type="compositionally biased region" description="Polar residues" evidence="14">
    <location>
        <begin position="342"/>
        <end position="351"/>
    </location>
</feature>
<dbReference type="Gene3D" id="3.30.200.20">
    <property type="entry name" value="Phosphorylase Kinase, domain 1"/>
    <property type="match status" value="1"/>
</dbReference>
<dbReference type="GO" id="GO:0005737">
    <property type="term" value="C:cytoplasm"/>
    <property type="evidence" value="ECO:0007669"/>
    <property type="project" value="TreeGrafter"/>
</dbReference>
<comment type="subcellular location">
    <subcellularLocation>
        <location evidence="1">Nucleus</location>
    </subcellularLocation>
</comment>
<name>F2YRP0_HALRO</name>
<dbReference type="GO" id="GO:0004715">
    <property type="term" value="F:non-membrane spanning protein tyrosine kinase activity"/>
    <property type="evidence" value="ECO:0007669"/>
    <property type="project" value="UniProtKB-EC"/>
</dbReference>
<dbReference type="InterPro" id="IPR011009">
    <property type="entry name" value="Kinase-like_dom_sf"/>
</dbReference>
<feature type="region of interest" description="Disordered" evidence="14">
    <location>
        <begin position="62"/>
        <end position="89"/>
    </location>
</feature>
<evidence type="ECO:0000256" key="13">
    <source>
        <dbReference type="SAM" id="Coils"/>
    </source>
</evidence>
<evidence type="ECO:0000256" key="9">
    <source>
        <dbReference type="ARBA" id="ARBA00023137"/>
    </source>
</evidence>
<evidence type="ECO:0000256" key="12">
    <source>
        <dbReference type="PROSITE-ProRule" id="PRU10141"/>
    </source>
</evidence>
<keyword evidence="7 12" id="KW-0067">ATP-binding</keyword>
<evidence type="ECO:0000256" key="6">
    <source>
        <dbReference type="ARBA" id="ARBA00022777"/>
    </source>
</evidence>
<accession>F2YRP0</accession>
<dbReference type="EMBL" id="JF423122">
    <property type="protein sequence ID" value="AEA50894.1"/>
    <property type="molecule type" value="mRNA"/>
</dbReference>
<evidence type="ECO:0000256" key="14">
    <source>
        <dbReference type="SAM" id="MobiDB-lite"/>
    </source>
</evidence>
<dbReference type="InterPro" id="IPR000719">
    <property type="entry name" value="Prot_kinase_dom"/>
</dbReference>
<feature type="coiled-coil region" evidence="13">
    <location>
        <begin position="687"/>
        <end position="714"/>
    </location>
</feature>
<dbReference type="EC" id="2.7.10.2" evidence="2"/>
<sequence>MAFALQCTSPAKASMADSNTTLDFSDDGFMDDDSGMQLSLTPSPTSCKTRSTKMSRICLPSPAKRSLFSPPKSKISRGPTSTPSSVTSVSRSRILRKMLYNQNGNTLRKVCAANSFTCESTSEDEEMNSPFIKKLPFSNYCERRDSGCLSYDENTPSTPMRKSTVLEFNSCSSGDENNSDSSFSSPIKRRNKPNFVSPKLSPASSSGVSCCSPVRSPPDTPPHTRKLRALTLFDTPSTPKTLMRKLCSRKPTLPKPAQFSTKEAPSTPMPPSPNNSFKSRSRLRLLQMQDAASPLQSNSSPFSSYKVNSSGVDSTDDETDFVIMKGSAGRKSRLSALRERNTPSVNVNPFTPDNRPTPKRKQRKHSFSLDDIDEEDEVRPAKRIHLRENNISRYQQEFHEVCKIGDGEFGSVYKCMNRLDGCVYAVKRSKKPLAGSVDEANAIREVCAHAVLGKHRHVVRYYSAWAENDHMLIQNEYCNGGSLADVASKNQMEGERFTEEEAKTLLLQTAKGLKYIHSQNLAHMDIKPGNVFICKERKSIDMEPIVSSAAETDDEDNLPFLTKTKECLTYKIGDLGHVTSVEDPHVEEGDCRYLANEILQEDYTHLQKADIFALGITLHELASGITPPKNDSEWHKIRCGELESLPHCSDEFNALLRSMVHPSPTRRPSAAVLTQHRLLAPGSSKTRDQLRKELNQEKFKNEILARELEEARQEAQSFTPTSRRGMSHAGMRRNVNSMRGGKTNRLVGKKTCRSMSLTSIY</sequence>
<evidence type="ECO:0000256" key="8">
    <source>
        <dbReference type="ARBA" id="ARBA00022842"/>
    </source>
</evidence>
<dbReference type="PANTHER" id="PTHR11042:SF185">
    <property type="entry name" value="WEE1-LIKE PROTEIN KINASE"/>
    <property type="match status" value="1"/>
</dbReference>
<organism evidence="16">
    <name type="scientific">Halocynthia roretzi</name>
    <name type="common">Sea squirt</name>
    <name type="synonym">Cynthia roretzi</name>
    <dbReference type="NCBI Taxonomy" id="7729"/>
    <lineage>
        <taxon>Eukaryota</taxon>
        <taxon>Metazoa</taxon>
        <taxon>Chordata</taxon>
        <taxon>Tunicata</taxon>
        <taxon>Ascidiacea</taxon>
        <taxon>Stolidobranchia</taxon>
        <taxon>Pyuridae</taxon>
        <taxon>Halocynthia</taxon>
    </lineage>
</organism>
<dbReference type="PROSITE" id="PS00108">
    <property type="entry name" value="PROTEIN_KINASE_ST"/>
    <property type="match status" value="1"/>
</dbReference>
<proteinExistence type="evidence at transcript level"/>
<dbReference type="InterPro" id="IPR008271">
    <property type="entry name" value="Ser/Thr_kinase_AS"/>
</dbReference>
<keyword evidence="10" id="KW-0539">Nucleus</keyword>
<keyword evidence="3" id="KW-0808">Transferase</keyword>
<dbReference type="FunFam" id="3.30.200.20:FF:000115">
    <property type="entry name" value="Wee1-like kinase 2"/>
    <property type="match status" value="1"/>
</dbReference>
<dbReference type="GO" id="GO:0005524">
    <property type="term" value="F:ATP binding"/>
    <property type="evidence" value="ECO:0007669"/>
    <property type="project" value="UniProtKB-UniRule"/>
</dbReference>
<comment type="similarity">
    <text evidence="11">Belongs to the protein kinase superfamily. Ser/Thr protein kinase family. GCN2 subfamily.</text>
</comment>
<keyword evidence="5 12" id="KW-0547">Nucleotide-binding</keyword>
<dbReference type="Gene3D" id="1.10.510.10">
    <property type="entry name" value="Transferase(Phosphotransferase) domain 1"/>
    <property type="match status" value="1"/>
</dbReference>
<keyword evidence="6" id="KW-0418">Kinase</keyword>
<feature type="compositionally biased region" description="Polar residues" evidence="14">
    <location>
        <begin position="170"/>
        <end position="185"/>
    </location>
</feature>
<feature type="compositionally biased region" description="Low complexity" evidence="14">
    <location>
        <begin position="293"/>
        <end position="304"/>
    </location>
</feature>
<protein>
    <recommendedName>
        <fullName evidence="2">non-specific protein-tyrosine kinase</fullName>
        <ecNumber evidence="2">2.7.10.2</ecNumber>
    </recommendedName>
</protein>
<evidence type="ECO:0000256" key="7">
    <source>
        <dbReference type="ARBA" id="ARBA00022840"/>
    </source>
</evidence>
<feature type="region of interest" description="Disordered" evidence="14">
    <location>
        <begin position="291"/>
        <end position="374"/>
    </location>
</feature>
<keyword evidence="4" id="KW-0479">Metal-binding</keyword>